<dbReference type="HOGENOM" id="CLU_023034_8_2_5"/>
<keyword evidence="3" id="KW-1185">Reference proteome</keyword>
<dbReference type="Pfam" id="PF13817">
    <property type="entry name" value="DDE_Tnp_IS66_C"/>
    <property type="match status" value="1"/>
</dbReference>
<sequence length="35" mass="3792">MEPFAYLKATLEAIAAGHPTSTIDDLLPWNFALSS</sequence>
<organism evidence="2 3">
    <name type="scientific">Salipiger bermudensis (strain DSM 26914 / JCM 13377 / KCTC 12554 / HTCC2601)</name>
    <name type="common">Pelagibaca bermudensis</name>
    <dbReference type="NCBI Taxonomy" id="314265"/>
    <lineage>
        <taxon>Bacteria</taxon>
        <taxon>Pseudomonadati</taxon>
        <taxon>Pseudomonadota</taxon>
        <taxon>Alphaproteobacteria</taxon>
        <taxon>Rhodobacterales</taxon>
        <taxon>Roseobacteraceae</taxon>
        <taxon>Salipiger</taxon>
    </lineage>
</organism>
<name>Q0FTX9_SALBH</name>
<dbReference type="InterPro" id="IPR039552">
    <property type="entry name" value="IS66_C"/>
</dbReference>
<accession>Q0FTX9</accession>
<feature type="domain" description="Transposase IS66 C-terminal" evidence="1">
    <location>
        <begin position="2"/>
        <end position="29"/>
    </location>
</feature>
<dbReference type="EMBL" id="AATQ01000005">
    <property type="protein sequence ID" value="EAU47620.1"/>
    <property type="molecule type" value="Genomic_DNA"/>
</dbReference>
<gene>
    <name evidence="2" type="ORF">R2601_19824</name>
</gene>
<evidence type="ECO:0000313" key="3">
    <source>
        <dbReference type="Proteomes" id="UP000006230"/>
    </source>
</evidence>
<dbReference type="STRING" id="314265.R2601_19824"/>
<dbReference type="Proteomes" id="UP000006230">
    <property type="component" value="Unassembled WGS sequence"/>
</dbReference>
<comment type="caution">
    <text evidence="2">The sequence shown here is derived from an EMBL/GenBank/DDBJ whole genome shotgun (WGS) entry which is preliminary data.</text>
</comment>
<reference evidence="2 3" key="1">
    <citation type="journal article" date="2010" name="J. Bacteriol.">
        <title>Genome sequences of Pelagibaca bermudensis HTCC2601T and Maritimibacter alkaliphilus HTCC2654T, the type strains of two marine Roseobacter genera.</title>
        <authorList>
            <person name="Thrash J.C."/>
            <person name="Cho J.C."/>
            <person name="Ferriera S."/>
            <person name="Johnson J."/>
            <person name="Vergin K.L."/>
            <person name="Giovannoni S.J."/>
        </authorList>
    </citation>
    <scope>NUCLEOTIDE SEQUENCE [LARGE SCALE GENOMIC DNA]</scope>
    <source>
        <strain evidence="3">DSM 26914 / JCM 13377 / KCTC 12554 / HTCC2601</strain>
    </source>
</reference>
<evidence type="ECO:0000313" key="2">
    <source>
        <dbReference type="EMBL" id="EAU47620.1"/>
    </source>
</evidence>
<evidence type="ECO:0000259" key="1">
    <source>
        <dbReference type="Pfam" id="PF13817"/>
    </source>
</evidence>
<proteinExistence type="predicted"/>
<dbReference type="AlphaFoldDB" id="Q0FTX9"/>
<protein>
    <recommendedName>
        <fullName evidence="1">Transposase IS66 C-terminal domain-containing protein</fullName>
    </recommendedName>
</protein>